<feature type="compositionally biased region" description="Acidic residues" evidence="1">
    <location>
        <begin position="101"/>
        <end position="119"/>
    </location>
</feature>
<comment type="caution">
    <text evidence="3">The sequence shown here is derived from an EMBL/GenBank/DDBJ whole genome shotgun (WGS) entry which is preliminary data.</text>
</comment>
<accession>A0ABS6JTB4</accession>
<feature type="region of interest" description="Disordered" evidence="1">
    <location>
        <begin position="32"/>
        <end position="122"/>
    </location>
</feature>
<feature type="signal peptide" evidence="2">
    <location>
        <begin position="1"/>
        <end position="22"/>
    </location>
</feature>
<sequence>MLKQLMRLRVILLSMIMVLVFAACEIDITIDGGNDSDEEDNGEEVVDNSVGDSNDENNQDNDTEAEVDNDTNSDNEGNEDDTLTDNGDSSEPTNDGSGESVENETTEPDADTDSDDNGEDTSVSIFTYLPMEVGYIHHVGGSVPDGFGEYVEVIGEMDGEYFLAIGGSTAMGFYRLYKVNDHEASIVFEANEEHGEYYDLEELVSDGHIDAAIMYALDHTNMNFVLLQGPLEEGTSWDDGVIVNTHVSALLTDDSTINALLVEYEDREELRYFTEDLGLVGIVNYSESVQELFGEAIYAKKIVE</sequence>
<keyword evidence="2" id="KW-0732">Signal</keyword>
<evidence type="ECO:0000313" key="3">
    <source>
        <dbReference type="EMBL" id="MBU9721820.1"/>
    </source>
</evidence>
<proteinExistence type="predicted"/>
<reference evidence="3 4" key="1">
    <citation type="submission" date="2021-06" db="EMBL/GenBank/DDBJ databases">
        <title>Bacillus sp. RD4P76, an endophyte from a halophyte.</title>
        <authorList>
            <person name="Sun J.-Q."/>
        </authorList>
    </citation>
    <scope>NUCLEOTIDE SEQUENCE [LARGE SCALE GENOMIC DNA]</scope>
    <source>
        <strain evidence="3 4">JCM 17098</strain>
    </source>
</reference>
<name>A0ABS6JTB4_9BACI</name>
<protein>
    <submittedName>
        <fullName evidence="3">MSCRAMM family adhesin SdrC</fullName>
    </submittedName>
</protein>
<dbReference type="EMBL" id="JAHQCR010000045">
    <property type="protein sequence ID" value="MBU9721820.1"/>
    <property type="molecule type" value="Genomic_DNA"/>
</dbReference>
<gene>
    <name evidence="3" type="ORF">KS407_10285</name>
</gene>
<feature type="compositionally biased region" description="Acidic residues" evidence="1">
    <location>
        <begin position="34"/>
        <end position="46"/>
    </location>
</feature>
<feature type="compositionally biased region" description="Acidic residues" evidence="1">
    <location>
        <begin position="53"/>
        <end position="83"/>
    </location>
</feature>
<dbReference type="PROSITE" id="PS51257">
    <property type="entry name" value="PROKAR_LIPOPROTEIN"/>
    <property type="match status" value="1"/>
</dbReference>
<dbReference type="RefSeq" id="WP_088075997.1">
    <property type="nucleotide sequence ID" value="NZ_JAHQCR010000045.1"/>
</dbReference>
<organism evidence="3 4">
    <name type="scientific">Evansella alkalicola</name>
    <dbReference type="NCBI Taxonomy" id="745819"/>
    <lineage>
        <taxon>Bacteria</taxon>
        <taxon>Bacillati</taxon>
        <taxon>Bacillota</taxon>
        <taxon>Bacilli</taxon>
        <taxon>Bacillales</taxon>
        <taxon>Bacillaceae</taxon>
        <taxon>Evansella</taxon>
    </lineage>
</organism>
<evidence type="ECO:0000256" key="2">
    <source>
        <dbReference type="SAM" id="SignalP"/>
    </source>
</evidence>
<feature type="chain" id="PRO_5045875890" evidence="2">
    <location>
        <begin position="23"/>
        <end position="304"/>
    </location>
</feature>
<evidence type="ECO:0000256" key="1">
    <source>
        <dbReference type="SAM" id="MobiDB-lite"/>
    </source>
</evidence>
<dbReference type="Proteomes" id="UP000790580">
    <property type="component" value="Unassembled WGS sequence"/>
</dbReference>
<feature type="compositionally biased region" description="Polar residues" evidence="1">
    <location>
        <begin position="84"/>
        <end position="97"/>
    </location>
</feature>
<evidence type="ECO:0000313" key="4">
    <source>
        <dbReference type="Proteomes" id="UP000790580"/>
    </source>
</evidence>
<keyword evidence="4" id="KW-1185">Reference proteome</keyword>